<keyword evidence="1" id="KW-1133">Transmembrane helix</keyword>
<dbReference type="Proteomes" id="UP000523196">
    <property type="component" value="Unassembled WGS sequence"/>
</dbReference>
<protein>
    <submittedName>
        <fullName evidence="2">Uncharacterized protein</fullName>
    </submittedName>
</protein>
<keyword evidence="1" id="KW-0812">Transmembrane</keyword>
<dbReference type="AlphaFoldDB" id="A0A7W3TPA7"/>
<organism evidence="2 3">
    <name type="scientific">Marilutibacter spongiae</name>
    <dbReference type="NCBI Taxonomy" id="2025720"/>
    <lineage>
        <taxon>Bacteria</taxon>
        <taxon>Pseudomonadati</taxon>
        <taxon>Pseudomonadota</taxon>
        <taxon>Gammaproteobacteria</taxon>
        <taxon>Lysobacterales</taxon>
        <taxon>Lysobacteraceae</taxon>
        <taxon>Marilutibacter</taxon>
    </lineage>
</organism>
<sequence>MPPIAVRRRPVVPATPMRVRGSAVIEYSIITFFVVVVLIANPNVVSQLMQAMKDVYEAFSYALSMTYPTPD</sequence>
<gene>
    <name evidence="2" type="ORF">H4F98_15560</name>
</gene>
<dbReference type="RefSeq" id="WP_182688747.1">
    <property type="nucleotide sequence ID" value="NZ_JACHTF010000021.1"/>
</dbReference>
<keyword evidence="3" id="KW-1185">Reference proteome</keyword>
<evidence type="ECO:0000313" key="2">
    <source>
        <dbReference type="EMBL" id="MBB1061990.1"/>
    </source>
</evidence>
<feature type="transmembrane region" description="Helical" evidence="1">
    <location>
        <begin position="21"/>
        <end position="40"/>
    </location>
</feature>
<evidence type="ECO:0000313" key="3">
    <source>
        <dbReference type="Proteomes" id="UP000523196"/>
    </source>
</evidence>
<accession>A0A7W3TPA7</accession>
<comment type="caution">
    <text evidence="2">The sequence shown here is derived from an EMBL/GenBank/DDBJ whole genome shotgun (WGS) entry which is preliminary data.</text>
</comment>
<dbReference type="EMBL" id="JACHTF010000021">
    <property type="protein sequence ID" value="MBB1061990.1"/>
    <property type="molecule type" value="Genomic_DNA"/>
</dbReference>
<name>A0A7W3TPA7_9GAMM</name>
<reference evidence="2 3" key="1">
    <citation type="submission" date="2020-08" db="EMBL/GenBank/DDBJ databases">
        <authorList>
            <person name="Xu S."/>
            <person name="Li A."/>
        </authorList>
    </citation>
    <scope>NUCLEOTIDE SEQUENCE [LARGE SCALE GENOMIC DNA]</scope>
    <source>
        <strain evidence="2 3">119BY6-57</strain>
    </source>
</reference>
<keyword evidence="1" id="KW-0472">Membrane</keyword>
<proteinExistence type="predicted"/>
<evidence type="ECO:0000256" key="1">
    <source>
        <dbReference type="SAM" id="Phobius"/>
    </source>
</evidence>